<comment type="caution">
    <text evidence="6">The sequence shown here is derived from an EMBL/GenBank/DDBJ whole genome shotgun (WGS) entry which is preliminary data.</text>
</comment>
<evidence type="ECO:0000256" key="4">
    <source>
        <dbReference type="ARBA" id="ARBA00022840"/>
    </source>
</evidence>
<sequence>LARAILRNNRILMLDEATANVDPHTDALIQRTIRKKFATCTMLTVAHRLNTIMDSDKVLVMDKGRMAVSAASLISPIFMIIWKLAWIIKVSKSSNFKIRAFENNILEFKETFIFKNLLILFSFCFLLITRKYFISKNEQIY</sequence>
<feature type="transmembrane region" description="Helical" evidence="5">
    <location>
        <begin position="67"/>
        <end position="88"/>
    </location>
</feature>
<keyword evidence="5" id="KW-0472">Membrane</keyword>
<keyword evidence="4" id="KW-0067">ATP-binding</keyword>
<feature type="non-terminal residue" evidence="6">
    <location>
        <position position="1"/>
    </location>
</feature>
<reference evidence="6 7" key="1">
    <citation type="submission" date="2016-03" db="EMBL/GenBank/DDBJ databases">
        <title>Trachymyrmex septentrionalis WGS genome.</title>
        <authorList>
            <person name="Nygaard S."/>
            <person name="Hu H."/>
            <person name="Boomsma J."/>
            <person name="Zhang G."/>
        </authorList>
    </citation>
    <scope>NUCLEOTIDE SEQUENCE [LARGE SCALE GENOMIC DNA]</scope>
    <source>
        <strain evidence="6">Tsep2-gDNA-1</strain>
        <tissue evidence="6">Whole body</tissue>
    </source>
</reference>
<dbReference type="GO" id="GO:0016020">
    <property type="term" value="C:membrane"/>
    <property type="evidence" value="ECO:0007669"/>
    <property type="project" value="UniProtKB-SubCell"/>
</dbReference>
<name>A0A151K3G1_9HYME</name>
<evidence type="ECO:0000256" key="1">
    <source>
        <dbReference type="ARBA" id="ARBA00004141"/>
    </source>
</evidence>
<dbReference type="InterPro" id="IPR050173">
    <property type="entry name" value="ABC_transporter_C-like"/>
</dbReference>
<dbReference type="EMBL" id="LKEZ01002763">
    <property type="protein sequence ID" value="KYN50645.1"/>
    <property type="molecule type" value="Genomic_DNA"/>
</dbReference>
<dbReference type="PANTHER" id="PTHR24223">
    <property type="entry name" value="ATP-BINDING CASSETTE SUB-FAMILY C"/>
    <property type="match status" value="1"/>
</dbReference>
<dbReference type="STRING" id="34720.A0A151K3G1"/>
<dbReference type="Proteomes" id="UP000078541">
    <property type="component" value="Unassembled WGS sequence"/>
</dbReference>
<dbReference type="GO" id="GO:0005524">
    <property type="term" value="F:ATP binding"/>
    <property type="evidence" value="ECO:0007669"/>
    <property type="project" value="UniProtKB-KW"/>
</dbReference>
<dbReference type="AlphaFoldDB" id="A0A151K3G1"/>
<dbReference type="PANTHER" id="PTHR24223:SF456">
    <property type="entry name" value="MULTIDRUG RESISTANCE-ASSOCIATED PROTEIN LETHAL(2)03659"/>
    <property type="match status" value="1"/>
</dbReference>
<gene>
    <name evidence="6" type="ORF">ALC56_00021</name>
</gene>
<accession>A0A151K3G1</accession>
<dbReference type="Gene3D" id="3.40.50.300">
    <property type="entry name" value="P-loop containing nucleotide triphosphate hydrolases"/>
    <property type="match status" value="1"/>
</dbReference>
<dbReference type="SUPFAM" id="SSF52540">
    <property type="entry name" value="P-loop containing nucleoside triphosphate hydrolases"/>
    <property type="match status" value="1"/>
</dbReference>
<keyword evidence="5" id="KW-0812">Transmembrane</keyword>
<keyword evidence="3" id="KW-0547">Nucleotide-binding</keyword>
<evidence type="ECO:0000256" key="5">
    <source>
        <dbReference type="SAM" id="Phobius"/>
    </source>
</evidence>
<organism evidence="6 7">
    <name type="scientific">Trachymyrmex septentrionalis</name>
    <dbReference type="NCBI Taxonomy" id="34720"/>
    <lineage>
        <taxon>Eukaryota</taxon>
        <taxon>Metazoa</taxon>
        <taxon>Ecdysozoa</taxon>
        <taxon>Arthropoda</taxon>
        <taxon>Hexapoda</taxon>
        <taxon>Insecta</taxon>
        <taxon>Pterygota</taxon>
        <taxon>Neoptera</taxon>
        <taxon>Endopterygota</taxon>
        <taxon>Hymenoptera</taxon>
        <taxon>Apocrita</taxon>
        <taxon>Aculeata</taxon>
        <taxon>Formicoidea</taxon>
        <taxon>Formicidae</taxon>
        <taxon>Myrmicinae</taxon>
        <taxon>Trachymyrmex</taxon>
    </lineage>
</organism>
<dbReference type="GO" id="GO:0042626">
    <property type="term" value="F:ATPase-coupled transmembrane transporter activity"/>
    <property type="evidence" value="ECO:0007669"/>
    <property type="project" value="TreeGrafter"/>
</dbReference>
<comment type="similarity">
    <text evidence="2">Belongs to the ABC transporter superfamily. ABCC family. Conjugate transporter (TC 3.A.1.208) subfamily.</text>
</comment>
<feature type="transmembrane region" description="Helical" evidence="5">
    <location>
        <begin position="112"/>
        <end position="129"/>
    </location>
</feature>
<keyword evidence="5" id="KW-1133">Transmembrane helix</keyword>
<proteinExistence type="inferred from homology"/>
<protein>
    <submittedName>
        <fullName evidence="6">Multidrug resistance-associated protein 4</fullName>
    </submittedName>
</protein>
<evidence type="ECO:0000313" key="7">
    <source>
        <dbReference type="Proteomes" id="UP000078541"/>
    </source>
</evidence>
<evidence type="ECO:0000313" key="6">
    <source>
        <dbReference type="EMBL" id="KYN50645.1"/>
    </source>
</evidence>
<comment type="subcellular location">
    <subcellularLocation>
        <location evidence="1">Membrane</location>
        <topology evidence="1">Multi-pass membrane protein</topology>
    </subcellularLocation>
</comment>
<keyword evidence="7" id="KW-1185">Reference proteome</keyword>
<evidence type="ECO:0000256" key="3">
    <source>
        <dbReference type="ARBA" id="ARBA00022741"/>
    </source>
</evidence>
<evidence type="ECO:0000256" key="2">
    <source>
        <dbReference type="ARBA" id="ARBA00009726"/>
    </source>
</evidence>
<dbReference type="InterPro" id="IPR027417">
    <property type="entry name" value="P-loop_NTPase"/>
</dbReference>